<dbReference type="InterPro" id="IPR010428">
    <property type="entry name" value="Zincin_1"/>
</dbReference>
<dbReference type="Pfam" id="PF06262">
    <property type="entry name" value="Zincin_1"/>
    <property type="match status" value="1"/>
</dbReference>
<dbReference type="Gene3D" id="3.30.2010.20">
    <property type="match status" value="1"/>
</dbReference>
<protein>
    <submittedName>
        <fullName evidence="1">Metallopeptidase family protein</fullName>
    </submittedName>
</protein>
<dbReference type="AlphaFoldDB" id="A0A7V5HZX6"/>
<proteinExistence type="predicted"/>
<evidence type="ECO:0000313" key="1">
    <source>
        <dbReference type="EMBL" id="HHF98974.1"/>
    </source>
</evidence>
<accession>A0A7V5HZX6</accession>
<dbReference type="SUPFAM" id="SSF55486">
    <property type="entry name" value="Metalloproteases ('zincins'), catalytic domain"/>
    <property type="match status" value="1"/>
</dbReference>
<dbReference type="EMBL" id="DRTT01000158">
    <property type="protein sequence ID" value="HHF98974.1"/>
    <property type="molecule type" value="Genomic_DNA"/>
</dbReference>
<dbReference type="Proteomes" id="UP000886070">
    <property type="component" value="Unassembled WGS sequence"/>
</dbReference>
<name>A0A7V5HZX6_UNCAE</name>
<comment type="caution">
    <text evidence="1">The sequence shown here is derived from an EMBL/GenBank/DDBJ whole genome shotgun (WGS) entry which is preliminary data.</text>
</comment>
<organism evidence="1">
    <name type="scientific">Aerophobetes bacterium</name>
    <dbReference type="NCBI Taxonomy" id="2030807"/>
    <lineage>
        <taxon>Bacteria</taxon>
        <taxon>Candidatus Aerophobota</taxon>
    </lineage>
</organism>
<dbReference type="InterPro" id="IPR038555">
    <property type="entry name" value="Zincin_1_sf"/>
</dbReference>
<sequence>MKEDKFVKWIREAIEYLPVHLKEKLSNIEITVKDMPGKEDPVRDFSSSFVLGFYEGVPLGRKRMFHMITFPDRITLFSRQIEKVSSSEKEMRELTIKTTLHEIGHYFGLSEKELLEIEVKSLKKKGEDE</sequence>
<dbReference type="CDD" id="cd12952">
    <property type="entry name" value="MMP_ACEL2062"/>
    <property type="match status" value="1"/>
</dbReference>
<gene>
    <name evidence="1" type="ORF">ENL39_05770</name>
</gene>
<reference evidence="1" key="1">
    <citation type="journal article" date="2020" name="mSystems">
        <title>Genome- and Community-Level Interaction Insights into Carbon Utilization and Element Cycling Functions of Hydrothermarchaeota in Hydrothermal Sediment.</title>
        <authorList>
            <person name="Zhou Z."/>
            <person name="Liu Y."/>
            <person name="Xu W."/>
            <person name="Pan J."/>
            <person name="Luo Z.H."/>
            <person name="Li M."/>
        </authorList>
    </citation>
    <scope>NUCLEOTIDE SEQUENCE [LARGE SCALE GENOMIC DNA]</scope>
    <source>
        <strain evidence="1">HyVt-92</strain>
    </source>
</reference>